<dbReference type="AlphaFoldDB" id="A0A7H8QY41"/>
<dbReference type="PROSITE" id="PS00028">
    <property type="entry name" value="ZINC_FINGER_C2H2_1"/>
    <property type="match status" value="1"/>
</dbReference>
<dbReference type="Proteomes" id="UP000509510">
    <property type="component" value="Chromosome III"/>
</dbReference>
<feature type="compositionally biased region" description="Acidic residues" evidence="1">
    <location>
        <begin position="168"/>
        <end position="178"/>
    </location>
</feature>
<organism evidence="3 4">
    <name type="scientific">Talaromyces rugulosus</name>
    <name type="common">Penicillium rugulosum</name>
    <dbReference type="NCBI Taxonomy" id="121627"/>
    <lineage>
        <taxon>Eukaryota</taxon>
        <taxon>Fungi</taxon>
        <taxon>Dikarya</taxon>
        <taxon>Ascomycota</taxon>
        <taxon>Pezizomycotina</taxon>
        <taxon>Eurotiomycetes</taxon>
        <taxon>Eurotiomycetidae</taxon>
        <taxon>Eurotiales</taxon>
        <taxon>Trichocomaceae</taxon>
        <taxon>Talaromyces</taxon>
        <taxon>Talaromyces sect. Islandici</taxon>
    </lineage>
</organism>
<gene>
    <name evidence="3" type="ORF">TRUGW13939_06148</name>
</gene>
<feature type="region of interest" description="Disordered" evidence="1">
    <location>
        <begin position="152"/>
        <end position="178"/>
    </location>
</feature>
<dbReference type="KEGG" id="trg:TRUGW13939_06148"/>
<evidence type="ECO:0000259" key="2">
    <source>
        <dbReference type="PROSITE" id="PS00028"/>
    </source>
</evidence>
<dbReference type="OrthoDB" id="6077919at2759"/>
<reference evidence="4" key="1">
    <citation type="submission" date="2020-06" db="EMBL/GenBank/DDBJ databases">
        <title>A chromosome-scale genome assembly of Talaromyces rugulosus W13939.</title>
        <authorList>
            <person name="Wang B."/>
            <person name="Guo L."/>
            <person name="Ye K."/>
            <person name="Wang L."/>
        </authorList>
    </citation>
    <scope>NUCLEOTIDE SEQUENCE [LARGE SCALE GENOMIC DNA]</scope>
    <source>
        <strain evidence="4">W13939</strain>
    </source>
</reference>
<sequence length="235" mass="26713">MFSTATQAKTHSNIHLGTTLLCPLAEEFNCDKLFYDIAYAKKHGQVHTKHFLCPRIGCIDRFASPREARQHAESPNHRQIKLFFCPVDTCVVAITREPLTAFKIKEHRSLHIKHGHIDESTEFTPEPATQPPLYSEFPLYREIIEHGALEDTGGDYEVDDIDTKSTSDENDIDDDDEDLPDYEFDRGILSKEHRLQILQVNNLLWSSNKDGGFRFTNLGLRCSGPTGGEATMCFE</sequence>
<dbReference type="EMBL" id="CP055900">
    <property type="protein sequence ID" value="QKX59019.1"/>
    <property type="molecule type" value="Genomic_DNA"/>
</dbReference>
<dbReference type="GeneID" id="55993644"/>
<keyword evidence="4" id="KW-1185">Reference proteome</keyword>
<protein>
    <recommendedName>
        <fullName evidence="2">C2H2-type domain-containing protein</fullName>
    </recommendedName>
</protein>
<dbReference type="InterPro" id="IPR013087">
    <property type="entry name" value="Znf_C2H2_type"/>
</dbReference>
<evidence type="ECO:0000313" key="4">
    <source>
        <dbReference type="Proteomes" id="UP000509510"/>
    </source>
</evidence>
<dbReference type="RefSeq" id="XP_035345197.1">
    <property type="nucleotide sequence ID" value="XM_035489304.1"/>
</dbReference>
<evidence type="ECO:0000313" key="3">
    <source>
        <dbReference type="EMBL" id="QKX59019.1"/>
    </source>
</evidence>
<accession>A0A7H8QY41</accession>
<name>A0A7H8QY41_TALRU</name>
<feature type="domain" description="C2H2-type" evidence="2">
    <location>
        <begin position="53"/>
        <end position="77"/>
    </location>
</feature>
<evidence type="ECO:0000256" key="1">
    <source>
        <dbReference type="SAM" id="MobiDB-lite"/>
    </source>
</evidence>
<proteinExistence type="predicted"/>